<dbReference type="Proteomes" id="UP000663879">
    <property type="component" value="Unassembled WGS sequence"/>
</dbReference>
<organism evidence="2 3">
    <name type="scientific">Brachionus calyciflorus</name>
    <dbReference type="NCBI Taxonomy" id="104777"/>
    <lineage>
        <taxon>Eukaryota</taxon>
        <taxon>Metazoa</taxon>
        <taxon>Spiralia</taxon>
        <taxon>Gnathifera</taxon>
        <taxon>Rotifera</taxon>
        <taxon>Eurotatoria</taxon>
        <taxon>Monogononta</taxon>
        <taxon>Pseudotrocha</taxon>
        <taxon>Ploima</taxon>
        <taxon>Brachionidae</taxon>
        <taxon>Brachionus</taxon>
    </lineage>
</organism>
<comment type="caution">
    <text evidence="2">The sequence shown here is derived from an EMBL/GenBank/DDBJ whole genome shotgun (WGS) entry which is preliminary data.</text>
</comment>
<gene>
    <name evidence="2" type="ORF">OXX778_LOCUS540</name>
</gene>
<feature type="chain" id="PRO_5033034135" evidence="1">
    <location>
        <begin position="24"/>
        <end position="111"/>
    </location>
</feature>
<evidence type="ECO:0000313" key="2">
    <source>
        <dbReference type="EMBL" id="CAF0707862.1"/>
    </source>
</evidence>
<accession>A0A813M4G9</accession>
<keyword evidence="1" id="KW-0732">Signal</keyword>
<protein>
    <submittedName>
        <fullName evidence="2">Uncharacterized protein</fullName>
    </submittedName>
</protein>
<evidence type="ECO:0000313" key="3">
    <source>
        <dbReference type="Proteomes" id="UP000663879"/>
    </source>
</evidence>
<dbReference type="OrthoDB" id="10352827at2759"/>
<proteinExistence type="predicted"/>
<keyword evidence="3" id="KW-1185">Reference proteome</keyword>
<evidence type="ECO:0000256" key="1">
    <source>
        <dbReference type="SAM" id="SignalP"/>
    </source>
</evidence>
<name>A0A813M4G9_9BILA</name>
<sequence length="111" mass="12302">MKYNNQILLIVCSLVVLICCLNAASLPTEKANKVKRSPYLRLDELSTKIYLAKNKLGGGMLDPLEIGKRSEGSSDAVDNSEIQLAIILYDGIFECINRENCSRALKLLLDN</sequence>
<dbReference type="AlphaFoldDB" id="A0A813M4G9"/>
<dbReference type="EMBL" id="CAJNOC010000027">
    <property type="protein sequence ID" value="CAF0707862.1"/>
    <property type="molecule type" value="Genomic_DNA"/>
</dbReference>
<feature type="signal peptide" evidence="1">
    <location>
        <begin position="1"/>
        <end position="23"/>
    </location>
</feature>
<reference evidence="2" key="1">
    <citation type="submission" date="2021-02" db="EMBL/GenBank/DDBJ databases">
        <authorList>
            <person name="Nowell W R."/>
        </authorList>
    </citation>
    <scope>NUCLEOTIDE SEQUENCE</scope>
    <source>
        <strain evidence="2">Ploen Becks lab</strain>
    </source>
</reference>